<evidence type="ECO:0000256" key="13">
    <source>
        <dbReference type="PROSITE-ProRule" id="PRU00452"/>
    </source>
</evidence>
<comment type="pathway">
    <text evidence="2">Protein modification; protein sumoylation.</text>
</comment>
<evidence type="ECO:0000256" key="8">
    <source>
        <dbReference type="ARBA" id="ARBA00022786"/>
    </source>
</evidence>
<dbReference type="OMA" id="NHHYDEG"/>
<dbReference type="EMBL" id="JABXBU010000001">
    <property type="protein sequence ID" value="KAF8796856.1"/>
    <property type="molecule type" value="Genomic_DNA"/>
</dbReference>
<protein>
    <recommendedName>
        <fullName evidence="4">E3 SUMO-protein ligase NSE2</fullName>
    </recommendedName>
    <alternativeName>
        <fullName evidence="11">E3 SUMO-protein transferase NSE2</fullName>
    </alternativeName>
    <alternativeName>
        <fullName evidence="12">Non-structural maintenance of chromosomes element 2 homolog</fullName>
    </alternativeName>
</protein>
<dbReference type="InterPro" id="IPR004181">
    <property type="entry name" value="Znf_MIZ"/>
</dbReference>
<evidence type="ECO:0000256" key="1">
    <source>
        <dbReference type="ARBA" id="ARBA00004123"/>
    </source>
</evidence>
<comment type="similarity">
    <text evidence="3">Belongs to the NSE2 family.</text>
</comment>
<evidence type="ECO:0000256" key="12">
    <source>
        <dbReference type="ARBA" id="ARBA00032533"/>
    </source>
</evidence>
<accession>A0A8T0G1U0</accession>
<name>A0A8T0G1U0_ARGBR</name>
<gene>
    <name evidence="15" type="ORF">HNY73_001189</name>
</gene>
<dbReference type="SUPFAM" id="SSF57850">
    <property type="entry name" value="RING/U-box"/>
    <property type="match status" value="1"/>
</dbReference>
<dbReference type="Pfam" id="PF11789">
    <property type="entry name" value="zf-Nse"/>
    <property type="match status" value="1"/>
</dbReference>
<evidence type="ECO:0000256" key="7">
    <source>
        <dbReference type="ARBA" id="ARBA00022771"/>
    </source>
</evidence>
<dbReference type="PANTHER" id="PTHR21330:SF1">
    <property type="entry name" value="E3 SUMO-PROTEIN LIGASE NSE2"/>
    <property type="match status" value="1"/>
</dbReference>
<dbReference type="GO" id="GO:0000724">
    <property type="term" value="P:double-strand break repair via homologous recombination"/>
    <property type="evidence" value="ECO:0007669"/>
    <property type="project" value="InterPro"/>
</dbReference>
<evidence type="ECO:0000256" key="6">
    <source>
        <dbReference type="ARBA" id="ARBA00022723"/>
    </source>
</evidence>
<dbReference type="GO" id="GO:0016925">
    <property type="term" value="P:protein sumoylation"/>
    <property type="evidence" value="ECO:0007669"/>
    <property type="project" value="TreeGrafter"/>
</dbReference>
<feature type="domain" description="SP-RING-type" evidence="14">
    <location>
        <begin position="136"/>
        <end position="215"/>
    </location>
</feature>
<reference evidence="15" key="2">
    <citation type="submission" date="2020-06" db="EMBL/GenBank/DDBJ databases">
        <authorList>
            <person name="Sheffer M."/>
        </authorList>
    </citation>
    <scope>NUCLEOTIDE SEQUENCE</scope>
</reference>
<evidence type="ECO:0000256" key="10">
    <source>
        <dbReference type="ARBA" id="ARBA00023242"/>
    </source>
</evidence>
<dbReference type="GO" id="GO:0005634">
    <property type="term" value="C:nucleus"/>
    <property type="evidence" value="ECO:0007669"/>
    <property type="project" value="UniProtKB-SubCell"/>
</dbReference>
<evidence type="ECO:0000256" key="3">
    <source>
        <dbReference type="ARBA" id="ARBA00008212"/>
    </source>
</evidence>
<evidence type="ECO:0000256" key="11">
    <source>
        <dbReference type="ARBA" id="ARBA00031731"/>
    </source>
</evidence>
<evidence type="ECO:0000313" key="15">
    <source>
        <dbReference type="EMBL" id="KAF8796856.1"/>
    </source>
</evidence>
<evidence type="ECO:0000259" key="14">
    <source>
        <dbReference type="PROSITE" id="PS51044"/>
    </source>
</evidence>
<comment type="subcellular location">
    <subcellularLocation>
        <location evidence="1">Nucleus</location>
    </subcellularLocation>
</comment>
<keyword evidence="16" id="KW-1185">Reference proteome</keyword>
<keyword evidence="5" id="KW-0808">Transferase</keyword>
<sequence>MSVNNVPSVRFEAEELHTVNSILVETFTKCDVLKSDLVQYSPNPKKDLLDLREKLVDLAEMQKDVAALITTIETVESEVQGTEDVLKKLNFNKVSKIFDKAYKSALKEQYTNEDVENMICAVDTFISNKNSDVNTGNEELVVTATKESYLDPLTKCPIKDPVKSKTCHHNFERNTILKYLQKNSRCPYSGCVKSLSREDLVEDLALKRKLLNMKQNPNK</sequence>
<keyword evidence="9" id="KW-0862">Zinc</keyword>
<reference evidence="15" key="1">
    <citation type="journal article" date="2020" name="bioRxiv">
        <title>Chromosome-level reference genome of the European wasp spider Argiope bruennichi: a resource for studies on range expansion and evolutionary adaptation.</title>
        <authorList>
            <person name="Sheffer M.M."/>
            <person name="Hoppe A."/>
            <person name="Krehenwinkel H."/>
            <person name="Uhl G."/>
            <person name="Kuss A.W."/>
            <person name="Jensen L."/>
            <person name="Jensen C."/>
            <person name="Gillespie R.G."/>
            <person name="Hoff K.J."/>
            <person name="Prost S."/>
        </authorList>
    </citation>
    <scope>NUCLEOTIDE SEQUENCE</scope>
</reference>
<keyword evidence="15" id="KW-0436">Ligase</keyword>
<dbReference type="Proteomes" id="UP000807504">
    <property type="component" value="Unassembled WGS sequence"/>
</dbReference>
<organism evidence="15 16">
    <name type="scientific">Argiope bruennichi</name>
    <name type="common">Wasp spider</name>
    <name type="synonym">Aranea bruennichi</name>
    <dbReference type="NCBI Taxonomy" id="94029"/>
    <lineage>
        <taxon>Eukaryota</taxon>
        <taxon>Metazoa</taxon>
        <taxon>Ecdysozoa</taxon>
        <taxon>Arthropoda</taxon>
        <taxon>Chelicerata</taxon>
        <taxon>Arachnida</taxon>
        <taxon>Araneae</taxon>
        <taxon>Araneomorphae</taxon>
        <taxon>Entelegynae</taxon>
        <taxon>Araneoidea</taxon>
        <taxon>Araneidae</taxon>
        <taxon>Argiope</taxon>
    </lineage>
</organism>
<dbReference type="SMART" id="SM00504">
    <property type="entry name" value="Ubox"/>
    <property type="match status" value="1"/>
</dbReference>
<dbReference type="InterPro" id="IPR003613">
    <property type="entry name" value="Ubox_domain"/>
</dbReference>
<keyword evidence="8" id="KW-0833">Ubl conjugation pathway</keyword>
<dbReference type="GO" id="GO:0061665">
    <property type="term" value="F:SUMO ligase activity"/>
    <property type="evidence" value="ECO:0007669"/>
    <property type="project" value="TreeGrafter"/>
</dbReference>
<dbReference type="AlphaFoldDB" id="A0A8T0G1U0"/>
<evidence type="ECO:0000256" key="2">
    <source>
        <dbReference type="ARBA" id="ARBA00004718"/>
    </source>
</evidence>
<dbReference type="CDD" id="cd16651">
    <property type="entry name" value="SPL-RING_NSE2"/>
    <property type="match status" value="1"/>
</dbReference>
<dbReference type="Gene3D" id="3.30.40.10">
    <property type="entry name" value="Zinc/RING finger domain, C3HC4 (zinc finger)"/>
    <property type="match status" value="1"/>
</dbReference>
<evidence type="ECO:0000313" key="16">
    <source>
        <dbReference type="Proteomes" id="UP000807504"/>
    </source>
</evidence>
<dbReference type="GO" id="GO:0016874">
    <property type="term" value="F:ligase activity"/>
    <property type="evidence" value="ECO:0007669"/>
    <property type="project" value="UniProtKB-KW"/>
</dbReference>
<dbReference type="InterPro" id="IPR013083">
    <property type="entry name" value="Znf_RING/FYVE/PHD"/>
</dbReference>
<evidence type="ECO:0000256" key="9">
    <source>
        <dbReference type="ARBA" id="ARBA00022833"/>
    </source>
</evidence>
<dbReference type="GO" id="GO:0004842">
    <property type="term" value="F:ubiquitin-protein transferase activity"/>
    <property type="evidence" value="ECO:0007669"/>
    <property type="project" value="InterPro"/>
</dbReference>
<dbReference type="PROSITE" id="PS51044">
    <property type="entry name" value="ZF_SP_RING"/>
    <property type="match status" value="1"/>
</dbReference>
<keyword evidence="7 13" id="KW-0863">Zinc-finger</keyword>
<proteinExistence type="inferred from homology"/>
<comment type="caution">
    <text evidence="15">The sequence shown here is derived from an EMBL/GenBank/DDBJ whole genome shotgun (WGS) entry which is preliminary data.</text>
</comment>
<dbReference type="InterPro" id="IPR026846">
    <property type="entry name" value="Nse2(Mms21)"/>
</dbReference>
<dbReference type="PANTHER" id="PTHR21330">
    <property type="entry name" value="E3 SUMO-PROTEIN LIGASE NSE2"/>
    <property type="match status" value="1"/>
</dbReference>
<keyword evidence="6" id="KW-0479">Metal-binding</keyword>
<keyword evidence="10" id="KW-0539">Nucleus</keyword>
<dbReference type="GO" id="GO:0030915">
    <property type="term" value="C:Smc5-Smc6 complex"/>
    <property type="evidence" value="ECO:0007669"/>
    <property type="project" value="InterPro"/>
</dbReference>
<evidence type="ECO:0000256" key="5">
    <source>
        <dbReference type="ARBA" id="ARBA00022679"/>
    </source>
</evidence>
<dbReference type="OrthoDB" id="26899at2759"/>
<dbReference type="GO" id="GO:0016567">
    <property type="term" value="P:protein ubiquitination"/>
    <property type="evidence" value="ECO:0007669"/>
    <property type="project" value="InterPro"/>
</dbReference>
<dbReference type="GO" id="GO:0008270">
    <property type="term" value="F:zinc ion binding"/>
    <property type="evidence" value="ECO:0007669"/>
    <property type="project" value="UniProtKB-KW"/>
</dbReference>
<evidence type="ECO:0000256" key="4">
    <source>
        <dbReference type="ARBA" id="ARBA00020923"/>
    </source>
</evidence>